<dbReference type="Proteomes" id="UP000691718">
    <property type="component" value="Unassembled WGS sequence"/>
</dbReference>
<accession>A0A8S3WSH1</accession>
<dbReference type="AlphaFoldDB" id="A0A8S3WSH1"/>
<dbReference type="InterPro" id="IPR006578">
    <property type="entry name" value="MADF-dom"/>
</dbReference>
<name>A0A8S3WSH1_PARAO</name>
<evidence type="ECO:0000313" key="2">
    <source>
        <dbReference type="EMBL" id="CAG4979311.1"/>
    </source>
</evidence>
<feature type="domain" description="MADF" evidence="1">
    <location>
        <begin position="26"/>
        <end position="79"/>
    </location>
</feature>
<dbReference type="OrthoDB" id="6159213at2759"/>
<gene>
    <name evidence="2" type="ORF">PAPOLLO_LOCUS9885</name>
</gene>
<evidence type="ECO:0000313" key="3">
    <source>
        <dbReference type="Proteomes" id="UP000691718"/>
    </source>
</evidence>
<dbReference type="EMBL" id="CAJQZP010000693">
    <property type="protein sequence ID" value="CAG4979311.1"/>
    <property type="molecule type" value="Genomic_DNA"/>
</dbReference>
<comment type="caution">
    <text evidence="2">The sequence shown here is derived from an EMBL/GenBank/DDBJ whole genome shotgun (WGS) entry which is preliminary data.</text>
</comment>
<sequence>MSRASSPARSGAAEELENDDIDIEQLITLMHRRPPLWDNFNPKYHGRILKARLWEEIYQDIYFSWEQCSVVEKKNKKIEKCKQTSRKKPARIT</sequence>
<proteinExistence type="predicted"/>
<reference evidence="2" key="1">
    <citation type="submission" date="2021-04" db="EMBL/GenBank/DDBJ databases">
        <authorList>
            <person name="Tunstrom K."/>
        </authorList>
    </citation>
    <scope>NUCLEOTIDE SEQUENCE</scope>
</reference>
<protein>
    <submittedName>
        <fullName evidence="2">(apollo) hypothetical protein</fullName>
    </submittedName>
</protein>
<keyword evidence="3" id="KW-1185">Reference proteome</keyword>
<dbReference type="Pfam" id="PF10545">
    <property type="entry name" value="MADF_DNA_bdg"/>
    <property type="match status" value="1"/>
</dbReference>
<evidence type="ECO:0000259" key="1">
    <source>
        <dbReference type="Pfam" id="PF10545"/>
    </source>
</evidence>
<organism evidence="2 3">
    <name type="scientific">Parnassius apollo</name>
    <name type="common">Apollo butterfly</name>
    <name type="synonym">Papilio apollo</name>
    <dbReference type="NCBI Taxonomy" id="110799"/>
    <lineage>
        <taxon>Eukaryota</taxon>
        <taxon>Metazoa</taxon>
        <taxon>Ecdysozoa</taxon>
        <taxon>Arthropoda</taxon>
        <taxon>Hexapoda</taxon>
        <taxon>Insecta</taxon>
        <taxon>Pterygota</taxon>
        <taxon>Neoptera</taxon>
        <taxon>Endopterygota</taxon>
        <taxon>Lepidoptera</taxon>
        <taxon>Glossata</taxon>
        <taxon>Ditrysia</taxon>
        <taxon>Papilionoidea</taxon>
        <taxon>Papilionidae</taxon>
        <taxon>Parnassiinae</taxon>
        <taxon>Parnassini</taxon>
        <taxon>Parnassius</taxon>
        <taxon>Parnassius</taxon>
    </lineage>
</organism>